<evidence type="ECO:0000256" key="1">
    <source>
        <dbReference type="SAM" id="Phobius"/>
    </source>
</evidence>
<organism evidence="2 3">
    <name type="scientific">Phycomyces blakesleeanus</name>
    <dbReference type="NCBI Taxonomy" id="4837"/>
    <lineage>
        <taxon>Eukaryota</taxon>
        <taxon>Fungi</taxon>
        <taxon>Fungi incertae sedis</taxon>
        <taxon>Mucoromycota</taxon>
        <taxon>Mucoromycotina</taxon>
        <taxon>Mucoromycetes</taxon>
        <taxon>Mucorales</taxon>
        <taxon>Phycomycetaceae</taxon>
        <taxon>Phycomyces</taxon>
    </lineage>
</organism>
<feature type="transmembrane region" description="Helical" evidence="1">
    <location>
        <begin position="39"/>
        <end position="57"/>
    </location>
</feature>
<dbReference type="EMBL" id="JBCLYO010000036">
    <property type="protein sequence ID" value="KAL0075457.1"/>
    <property type="molecule type" value="Genomic_DNA"/>
</dbReference>
<comment type="caution">
    <text evidence="2">The sequence shown here is derived from an EMBL/GenBank/DDBJ whole genome shotgun (WGS) entry which is preliminary data.</text>
</comment>
<evidence type="ECO:0000313" key="3">
    <source>
        <dbReference type="Proteomes" id="UP001448207"/>
    </source>
</evidence>
<name>A0ABR3AJE9_PHYBL</name>
<proteinExistence type="predicted"/>
<reference evidence="2 3" key="1">
    <citation type="submission" date="2024-04" db="EMBL/GenBank/DDBJ databases">
        <title>Symmetric and asymmetric DNA N6-adenine methylation regulates different biological responses in Mucorales.</title>
        <authorList>
            <consortium name="Lawrence Berkeley National Laboratory"/>
            <person name="Lax C."/>
            <person name="Mondo S.J."/>
            <person name="Osorio-Concepcion M."/>
            <person name="Muszewska A."/>
            <person name="Corrochano-Luque M."/>
            <person name="Gutierrez G."/>
            <person name="Riley R."/>
            <person name="Lipzen A."/>
            <person name="Guo J."/>
            <person name="Hundley H."/>
            <person name="Amirebrahimi M."/>
            <person name="Ng V."/>
            <person name="Lorenzo-Gutierrez D."/>
            <person name="Binder U."/>
            <person name="Yang J."/>
            <person name="Song Y."/>
            <person name="Canovas D."/>
            <person name="Navarro E."/>
            <person name="Freitag M."/>
            <person name="Gabaldon T."/>
            <person name="Grigoriev I.V."/>
            <person name="Corrochano L.M."/>
            <person name="Nicolas F.E."/>
            <person name="Garre V."/>
        </authorList>
    </citation>
    <scope>NUCLEOTIDE SEQUENCE [LARGE SCALE GENOMIC DNA]</scope>
    <source>
        <strain evidence="2 3">L51</strain>
    </source>
</reference>
<sequence>MSVDLIPGEISPFTIGVAILSGFIVFFGYISMFVKEKMFISEAFVALIVGIIAGPLVSNGFNPYSWNDTDEITKQLTRCILAIQVSYENYYHYL</sequence>
<feature type="transmembrane region" description="Helical" evidence="1">
    <location>
        <begin position="12"/>
        <end position="32"/>
    </location>
</feature>
<keyword evidence="1" id="KW-1133">Transmembrane helix</keyword>
<gene>
    <name evidence="2" type="ORF">J3Q64DRAFT_1375973</name>
</gene>
<dbReference type="Proteomes" id="UP001448207">
    <property type="component" value="Unassembled WGS sequence"/>
</dbReference>
<evidence type="ECO:0008006" key="4">
    <source>
        <dbReference type="Google" id="ProtNLM"/>
    </source>
</evidence>
<dbReference type="PANTHER" id="PTHR31382">
    <property type="entry name" value="NA(+)/H(+) ANTIPORTER"/>
    <property type="match status" value="1"/>
</dbReference>
<keyword evidence="1" id="KW-0472">Membrane</keyword>
<dbReference type="InterPro" id="IPR004712">
    <property type="entry name" value="Na+/H+_antiporter_fungi"/>
</dbReference>
<accession>A0ABR3AJE9</accession>
<keyword evidence="1" id="KW-0812">Transmembrane</keyword>
<keyword evidence="3" id="KW-1185">Reference proteome</keyword>
<protein>
    <recommendedName>
        <fullName evidence="4">Cation/H+ exchanger domain-containing protein</fullName>
    </recommendedName>
</protein>
<evidence type="ECO:0000313" key="2">
    <source>
        <dbReference type="EMBL" id="KAL0075457.1"/>
    </source>
</evidence>
<dbReference type="PANTHER" id="PTHR31382:SF1">
    <property type="entry name" value="SODIUM ION_PROTON EXCHANGER (EUROFUNG)"/>
    <property type="match status" value="1"/>
</dbReference>